<evidence type="ECO:0000256" key="16">
    <source>
        <dbReference type="SAM" id="Phobius"/>
    </source>
</evidence>
<accession>A0A7M7TGG6</accession>
<dbReference type="GO" id="GO:0008517">
    <property type="term" value="F:folic acid transmembrane transporter activity"/>
    <property type="evidence" value="ECO:0000318"/>
    <property type="project" value="GO_Central"/>
</dbReference>
<proteinExistence type="inferred from homology"/>
<dbReference type="CTD" id="81034"/>
<name>A0A7M7TGG6_STRPU</name>
<dbReference type="AlphaFoldDB" id="A0A7M7TGG6"/>
<feature type="repeat" description="Solcar" evidence="14">
    <location>
        <begin position="20"/>
        <end position="109"/>
    </location>
</feature>
<dbReference type="Pfam" id="PF00153">
    <property type="entry name" value="Mito_carr"/>
    <property type="match status" value="3"/>
</dbReference>
<dbReference type="EnsemblMetazoa" id="XM_777997">
    <property type="protein sequence ID" value="XP_783090"/>
    <property type="gene ID" value="LOC577787"/>
</dbReference>
<dbReference type="OMA" id="TTVWKHE"/>
<keyword evidence="3 15" id="KW-0813">Transport</keyword>
<dbReference type="GO" id="GO:0015230">
    <property type="term" value="F:FAD transmembrane transporter activity"/>
    <property type="evidence" value="ECO:0000318"/>
    <property type="project" value="GO_Central"/>
</dbReference>
<sequence>MAAAAASENIQKQASSLFSQLKYEHLVAGISGGVLSTMVLHPLDLIKIRFQVNDGNQARPTYNGLIHACRSIVTQRGYRGLYQGVIPNVWGAGASWGFYFFFYNAIKTYMQADTSTPLGAGHHMLAAAQSGVMTLFITNPIWVVKTRLCLQYDGIDKKLDTGHSGRRYRGMLDALYKIYRYEGLRGLYKGLVPGLFGVSHGALQFMAYEELKKSYNSYMNLPSNGQLGALEYITFAALSKMFAVLTTYPYQVVRSRLQDQHAQYQGVINTIRITHRGEGWKGFYKGLMPNLLRVTPACCITFVVYEKISHALLPSKG</sequence>
<dbReference type="InParanoid" id="A0A7M7TGG6"/>
<evidence type="ECO:0000256" key="14">
    <source>
        <dbReference type="PROSITE-ProRule" id="PRU00282"/>
    </source>
</evidence>
<evidence type="ECO:0000256" key="10">
    <source>
        <dbReference type="ARBA" id="ARBA00050907"/>
    </source>
</evidence>
<feature type="repeat" description="Solcar" evidence="14">
    <location>
        <begin position="227"/>
        <end position="311"/>
    </location>
</feature>
<keyword evidence="8" id="KW-0496">Mitochondrion</keyword>
<evidence type="ECO:0000256" key="6">
    <source>
        <dbReference type="ARBA" id="ARBA00022792"/>
    </source>
</evidence>
<evidence type="ECO:0000313" key="18">
    <source>
        <dbReference type="Proteomes" id="UP000007110"/>
    </source>
</evidence>
<comment type="similarity">
    <text evidence="2 15">Belongs to the mitochondrial carrier (TC 2.A.29) family.</text>
</comment>
<dbReference type="InterPro" id="IPR002067">
    <property type="entry name" value="MCP"/>
</dbReference>
<reference evidence="18" key="1">
    <citation type="submission" date="2015-02" db="EMBL/GenBank/DDBJ databases">
        <title>Genome sequencing for Strongylocentrotus purpuratus.</title>
        <authorList>
            <person name="Murali S."/>
            <person name="Liu Y."/>
            <person name="Vee V."/>
            <person name="English A."/>
            <person name="Wang M."/>
            <person name="Skinner E."/>
            <person name="Han Y."/>
            <person name="Muzny D.M."/>
            <person name="Worley K.C."/>
            <person name="Gibbs R.A."/>
        </authorList>
    </citation>
    <scope>NUCLEOTIDE SEQUENCE</scope>
</reference>
<evidence type="ECO:0000256" key="9">
    <source>
        <dbReference type="ARBA" id="ARBA00023136"/>
    </source>
</evidence>
<evidence type="ECO:0000256" key="1">
    <source>
        <dbReference type="ARBA" id="ARBA00004448"/>
    </source>
</evidence>
<keyword evidence="5" id="KW-0677">Repeat</keyword>
<feature type="transmembrane region" description="Helical" evidence="16">
    <location>
        <begin position="187"/>
        <end position="207"/>
    </location>
</feature>
<feature type="transmembrane region" description="Helical" evidence="16">
    <location>
        <begin position="85"/>
        <end position="106"/>
    </location>
</feature>
<dbReference type="Proteomes" id="UP000007110">
    <property type="component" value="Unassembled WGS sequence"/>
</dbReference>
<keyword evidence="7 16" id="KW-1133">Transmembrane helix</keyword>
<evidence type="ECO:0000256" key="5">
    <source>
        <dbReference type="ARBA" id="ARBA00022737"/>
    </source>
</evidence>
<dbReference type="Gene3D" id="1.50.40.10">
    <property type="entry name" value="Mitochondrial carrier domain"/>
    <property type="match status" value="1"/>
</dbReference>
<comment type="subcellular location">
    <subcellularLocation>
        <location evidence="1">Mitochondrion inner membrane</location>
        <topology evidence="1">Multi-pass membrane protein</topology>
    </subcellularLocation>
</comment>
<reference evidence="17" key="2">
    <citation type="submission" date="2021-01" db="UniProtKB">
        <authorList>
            <consortium name="EnsemblMetazoa"/>
        </authorList>
    </citation>
    <scope>IDENTIFICATION</scope>
</reference>
<dbReference type="InterPro" id="IPR018108">
    <property type="entry name" value="MCP_transmembrane"/>
</dbReference>
<evidence type="ECO:0000256" key="13">
    <source>
        <dbReference type="ARBA" id="ARBA00079992"/>
    </source>
</evidence>
<dbReference type="KEGG" id="spu:577787"/>
<protein>
    <recommendedName>
        <fullName evidence="12">Solute carrier family 25 member 32</fullName>
    </recommendedName>
    <alternativeName>
        <fullName evidence="13">Mitochondrial FAD transporter</fullName>
    </alternativeName>
</protein>
<evidence type="ECO:0000256" key="2">
    <source>
        <dbReference type="ARBA" id="ARBA00006375"/>
    </source>
</evidence>
<dbReference type="PANTHER" id="PTHR45683">
    <property type="entry name" value="MITOCHONDRIAL NICOTINAMIDE ADENINE DINUCLEOTIDE TRANSPORTER 1-RELATED-RELATED"/>
    <property type="match status" value="1"/>
</dbReference>
<evidence type="ECO:0000256" key="7">
    <source>
        <dbReference type="ARBA" id="ARBA00022989"/>
    </source>
</evidence>
<dbReference type="GeneID" id="577787"/>
<evidence type="ECO:0000256" key="8">
    <source>
        <dbReference type="ARBA" id="ARBA00023128"/>
    </source>
</evidence>
<feature type="repeat" description="Solcar" evidence="14">
    <location>
        <begin position="118"/>
        <end position="214"/>
    </location>
</feature>
<evidence type="ECO:0000313" key="17">
    <source>
        <dbReference type="EnsemblMetazoa" id="XP_783090"/>
    </source>
</evidence>
<evidence type="ECO:0000256" key="11">
    <source>
        <dbReference type="ARBA" id="ARBA00058619"/>
    </source>
</evidence>
<dbReference type="SUPFAM" id="SSF103506">
    <property type="entry name" value="Mitochondrial carrier"/>
    <property type="match status" value="1"/>
</dbReference>
<dbReference type="GO" id="GO:0005743">
    <property type="term" value="C:mitochondrial inner membrane"/>
    <property type="evidence" value="ECO:0007669"/>
    <property type="project" value="UniProtKB-SubCell"/>
</dbReference>
<comment type="catalytic activity">
    <reaction evidence="10">
        <text>FAD(in) = FAD(out)</text>
        <dbReference type="Rhea" id="RHEA:76535"/>
        <dbReference type="ChEBI" id="CHEBI:57692"/>
    </reaction>
</comment>
<dbReference type="PROSITE" id="PS50920">
    <property type="entry name" value="SOLCAR"/>
    <property type="match status" value="3"/>
</dbReference>
<evidence type="ECO:0000256" key="15">
    <source>
        <dbReference type="RuleBase" id="RU000488"/>
    </source>
</evidence>
<keyword evidence="9 14" id="KW-0472">Membrane</keyword>
<dbReference type="FunFam" id="1.50.40.10:FF:000025">
    <property type="entry name" value="mitochondrial folate transporter/carrier"/>
    <property type="match status" value="1"/>
</dbReference>
<evidence type="ECO:0000256" key="12">
    <source>
        <dbReference type="ARBA" id="ARBA00070508"/>
    </source>
</evidence>
<dbReference type="PRINTS" id="PR00926">
    <property type="entry name" value="MITOCARRIER"/>
</dbReference>
<dbReference type="OrthoDB" id="428293at2759"/>
<keyword evidence="4 14" id="KW-0812">Transmembrane</keyword>
<dbReference type="GO" id="GO:0005739">
    <property type="term" value="C:mitochondrion"/>
    <property type="evidence" value="ECO:0000318"/>
    <property type="project" value="GO_Central"/>
</dbReference>
<organism evidence="17 18">
    <name type="scientific">Strongylocentrotus purpuratus</name>
    <name type="common">Purple sea urchin</name>
    <dbReference type="NCBI Taxonomy" id="7668"/>
    <lineage>
        <taxon>Eukaryota</taxon>
        <taxon>Metazoa</taxon>
        <taxon>Echinodermata</taxon>
        <taxon>Eleutherozoa</taxon>
        <taxon>Echinozoa</taxon>
        <taxon>Echinoidea</taxon>
        <taxon>Euechinoidea</taxon>
        <taxon>Echinacea</taxon>
        <taxon>Camarodonta</taxon>
        <taxon>Echinidea</taxon>
        <taxon>Strongylocentrotidae</taxon>
        <taxon>Strongylocentrotus</taxon>
    </lineage>
</organism>
<keyword evidence="6" id="KW-0999">Mitochondrion inner membrane</keyword>
<dbReference type="GO" id="GO:0055085">
    <property type="term" value="P:transmembrane transport"/>
    <property type="evidence" value="ECO:0000318"/>
    <property type="project" value="GO_Central"/>
</dbReference>
<evidence type="ECO:0000256" key="3">
    <source>
        <dbReference type="ARBA" id="ARBA00022448"/>
    </source>
</evidence>
<comment type="function">
    <text evidence="11">Facilitates flavin adenine dinucleotide (FAD) translocation across the mitochondrial inner membrane into the mitochondrial matrix where it acts as a redox cofactor to assist flavoenzyme activities in fundamental metabolic processes including fatty acid beta-oxidation, amino acid and choline metabolism as well as mitochondrial electron transportation. In particular, provides FAD to DLD dehydrogenase of the glycine cleavage system, part of mitochondrial one-carbon metabolic pathway involved in neural tube closure in early embryogenesis.</text>
</comment>
<feature type="transmembrane region" description="Helical" evidence="16">
    <location>
        <begin position="126"/>
        <end position="144"/>
    </location>
</feature>
<feature type="transmembrane region" description="Helical" evidence="16">
    <location>
        <begin position="227"/>
        <end position="248"/>
    </location>
</feature>
<dbReference type="FunCoup" id="A0A7M7TGG6">
    <property type="interactions" value="1757"/>
</dbReference>
<evidence type="ECO:0000256" key="4">
    <source>
        <dbReference type="ARBA" id="ARBA00022692"/>
    </source>
</evidence>
<dbReference type="InterPro" id="IPR044712">
    <property type="entry name" value="SLC25A32-like"/>
</dbReference>
<dbReference type="InterPro" id="IPR023395">
    <property type="entry name" value="MCP_dom_sf"/>
</dbReference>
<keyword evidence="18" id="KW-1185">Reference proteome</keyword>
<dbReference type="RefSeq" id="XP_783090.2">
    <property type="nucleotide sequence ID" value="XM_777997.5"/>
</dbReference>